<proteinExistence type="predicted"/>
<dbReference type="EMBL" id="KV919143">
    <property type="protein sequence ID" value="OSX71358.1"/>
    <property type="molecule type" value="Genomic_DNA"/>
</dbReference>
<feature type="compositionally biased region" description="Basic residues" evidence="1">
    <location>
        <begin position="193"/>
        <end position="217"/>
    </location>
</feature>
<feature type="compositionally biased region" description="Polar residues" evidence="1">
    <location>
        <begin position="338"/>
        <end position="349"/>
    </location>
</feature>
<feature type="region of interest" description="Disordered" evidence="1">
    <location>
        <begin position="1"/>
        <end position="32"/>
    </location>
</feature>
<gene>
    <name evidence="2" type="ORF">BU14_0548s0008</name>
</gene>
<protein>
    <submittedName>
        <fullName evidence="2">Uncharacterized protein</fullName>
    </submittedName>
</protein>
<dbReference type="AlphaFoldDB" id="A0A1X6NRZ2"/>
<feature type="region of interest" description="Disordered" evidence="1">
    <location>
        <begin position="325"/>
        <end position="387"/>
    </location>
</feature>
<keyword evidence="3" id="KW-1185">Reference proteome</keyword>
<sequence>MTPRHTPTKRVKSADRLNNTRHPAWGVDENDKQLATPRVPLGDARGKEVDKSRRKAIRLVEDGAEGARHHRLHRQIPPAEVSHPSGRMVEGRPQERCWLKRQQDAQEEVHLASVAVFCDRRGSRGCMCLGGDRGSLGSATESSRAPRCLAGRIDIRERRSDLRVPGRRLRVPNRRDGGPQAGMTRLLQRSVRRRRLPPLARPHRRLPPLARSRRHRPPSLGPADGCPPSLGLADGCRPSLGPADGFPPSLGPATALVERKRRRRFGHASTSSPLASGSRSVSVLQRFRMAARRGALTSGACKERPEERQRKQTTVVKVGLLGHIRRGDGEARQRPSLPKSSIVSSNNATPHALVLQPLNNRARRTSGDRYRAQRVEESESSRRRPRLVPNTTKHQAVGRVLRGELLFPDVPGDGVHDAVAQVRPVLEAHAVRPVDGDRATSASGVREDDVMGLRTDATRRPWPGIVVIATVWGRRRWLQVTTAASSHGELHVARGPTNSAKTLRGWCCCSRQRSEWKSRWEHGEDATRLTSCISKHSVNAASNLVCNLSIVYVLVIAYSDNILVQQFNSTS</sequence>
<accession>A0A1X6NRZ2</accession>
<feature type="region of interest" description="Disordered" evidence="1">
    <location>
        <begin position="193"/>
        <end position="226"/>
    </location>
</feature>
<dbReference type="Proteomes" id="UP000218209">
    <property type="component" value="Unassembled WGS sequence"/>
</dbReference>
<organism evidence="2 3">
    <name type="scientific">Porphyra umbilicalis</name>
    <name type="common">Purple laver</name>
    <name type="synonym">Red alga</name>
    <dbReference type="NCBI Taxonomy" id="2786"/>
    <lineage>
        <taxon>Eukaryota</taxon>
        <taxon>Rhodophyta</taxon>
        <taxon>Bangiophyceae</taxon>
        <taxon>Bangiales</taxon>
        <taxon>Bangiaceae</taxon>
        <taxon>Porphyra</taxon>
    </lineage>
</organism>
<reference evidence="2 3" key="1">
    <citation type="submission" date="2017-03" db="EMBL/GenBank/DDBJ databases">
        <title>WGS assembly of Porphyra umbilicalis.</title>
        <authorList>
            <person name="Brawley S.H."/>
            <person name="Blouin N.A."/>
            <person name="Ficko-Blean E."/>
            <person name="Wheeler G.L."/>
            <person name="Lohr M."/>
            <person name="Goodson H.V."/>
            <person name="Jenkins J.W."/>
            <person name="Blaby-Haas C.E."/>
            <person name="Helliwell K.E."/>
            <person name="Chan C."/>
            <person name="Marriage T."/>
            <person name="Bhattacharya D."/>
            <person name="Klein A.S."/>
            <person name="Badis Y."/>
            <person name="Brodie J."/>
            <person name="Cao Y."/>
            <person name="Collen J."/>
            <person name="Dittami S.M."/>
            <person name="Gachon C.M."/>
            <person name="Green B.R."/>
            <person name="Karpowicz S."/>
            <person name="Kim J.W."/>
            <person name="Kudahl U."/>
            <person name="Lin S."/>
            <person name="Michel G."/>
            <person name="Mittag M."/>
            <person name="Olson B.J."/>
            <person name="Pangilinan J."/>
            <person name="Peng Y."/>
            <person name="Qiu H."/>
            <person name="Shu S."/>
            <person name="Singer J.T."/>
            <person name="Smith A.G."/>
            <person name="Sprecher B.N."/>
            <person name="Wagner V."/>
            <person name="Wang W."/>
            <person name="Wang Z.-Y."/>
            <person name="Yan J."/>
            <person name="Yarish C."/>
            <person name="Zoeuner-Riek S."/>
            <person name="Zhuang Y."/>
            <person name="Zou Y."/>
            <person name="Lindquist E.A."/>
            <person name="Grimwood J."/>
            <person name="Barry K."/>
            <person name="Rokhsar D.S."/>
            <person name="Schmutz J."/>
            <person name="Stiller J.W."/>
            <person name="Grossman A.R."/>
            <person name="Prochnik S.E."/>
        </authorList>
    </citation>
    <scope>NUCLEOTIDE SEQUENCE [LARGE SCALE GENOMIC DNA]</scope>
    <source>
        <strain evidence="2">4086291</strain>
    </source>
</reference>
<evidence type="ECO:0000256" key="1">
    <source>
        <dbReference type="SAM" id="MobiDB-lite"/>
    </source>
</evidence>
<feature type="compositionally biased region" description="Basic and acidic residues" evidence="1">
    <location>
        <begin position="365"/>
        <end position="382"/>
    </location>
</feature>
<evidence type="ECO:0000313" key="3">
    <source>
        <dbReference type="Proteomes" id="UP000218209"/>
    </source>
</evidence>
<evidence type="ECO:0000313" key="2">
    <source>
        <dbReference type="EMBL" id="OSX71358.1"/>
    </source>
</evidence>
<name>A0A1X6NRZ2_PORUM</name>
<feature type="compositionally biased region" description="Basic residues" evidence="1">
    <location>
        <begin position="1"/>
        <end position="11"/>
    </location>
</feature>